<feature type="compositionally biased region" description="Polar residues" evidence="1">
    <location>
        <begin position="139"/>
        <end position="150"/>
    </location>
</feature>
<sequence length="150" mass="15932">MVPSPPSKKLKLIDKRDALNTPSPMAFSDAPVSDANDANGASTPTISPTFALLMNEPLLVPQPPQLEANPVTLRNIAAERHPENDSNMTDKVHNDPEAAGATPKHSMPNVSVNINTQNLSQSVQNDPEAAGATPKHSMPNVSVNIHSYNA</sequence>
<name>A0A1I7V0T9_9PELO</name>
<feature type="region of interest" description="Disordered" evidence="1">
    <location>
        <begin position="80"/>
        <end position="150"/>
    </location>
</feature>
<dbReference type="Proteomes" id="UP000095282">
    <property type="component" value="Unplaced"/>
</dbReference>
<evidence type="ECO:0000313" key="3">
    <source>
        <dbReference type="WBParaSite" id="Csp11.Scaffold630.g21272.t1"/>
    </source>
</evidence>
<reference evidence="3" key="1">
    <citation type="submission" date="2016-11" db="UniProtKB">
        <authorList>
            <consortium name="WormBaseParasite"/>
        </authorList>
    </citation>
    <scope>IDENTIFICATION</scope>
</reference>
<keyword evidence="2" id="KW-1185">Reference proteome</keyword>
<feature type="compositionally biased region" description="Polar residues" evidence="1">
    <location>
        <begin position="108"/>
        <end position="125"/>
    </location>
</feature>
<evidence type="ECO:0000313" key="2">
    <source>
        <dbReference type="Proteomes" id="UP000095282"/>
    </source>
</evidence>
<dbReference type="AlphaFoldDB" id="A0A1I7V0T9"/>
<accession>A0A1I7V0T9</accession>
<protein>
    <submittedName>
        <fullName evidence="3">PAM2 domain-containing protein</fullName>
    </submittedName>
</protein>
<evidence type="ECO:0000256" key="1">
    <source>
        <dbReference type="SAM" id="MobiDB-lite"/>
    </source>
</evidence>
<feature type="region of interest" description="Disordered" evidence="1">
    <location>
        <begin position="1"/>
        <end position="47"/>
    </location>
</feature>
<proteinExistence type="predicted"/>
<dbReference type="WBParaSite" id="Csp11.Scaffold630.g21272.t1">
    <property type="protein sequence ID" value="Csp11.Scaffold630.g21272.t1"/>
    <property type="gene ID" value="Csp11.Scaffold630.g21272"/>
</dbReference>
<organism evidence="2 3">
    <name type="scientific">Caenorhabditis tropicalis</name>
    <dbReference type="NCBI Taxonomy" id="1561998"/>
    <lineage>
        <taxon>Eukaryota</taxon>
        <taxon>Metazoa</taxon>
        <taxon>Ecdysozoa</taxon>
        <taxon>Nematoda</taxon>
        <taxon>Chromadorea</taxon>
        <taxon>Rhabditida</taxon>
        <taxon>Rhabditina</taxon>
        <taxon>Rhabditomorpha</taxon>
        <taxon>Rhabditoidea</taxon>
        <taxon>Rhabditidae</taxon>
        <taxon>Peloderinae</taxon>
        <taxon>Caenorhabditis</taxon>
    </lineage>
</organism>
<feature type="compositionally biased region" description="Basic and acidic residues" evidence="1">
    <location>
        <begin position="80"/>
        <end position="96"/>
    </location>
</feature>